<protein>
    <recommendedName>
        <fullName evidence="3">Transcriptional regulator</fullName>
    </recommendedName>
</protein>
<feature type="non-terminal residue" evidence="1">
    <location>
        <position position="111"/>
    </location>
</feature>
<dbReference type="EMBL" id="PFTH01000102">
    <property type="protein sequence ID" value="PJB88259.1"/>
    <property type="molecule type" value="Genomic_DNA"/>
</dbReference>
<sequence length="111" mass="12621">MNNAQRLKILTDSGKTVFSVGDIQSLWQSSALTTKISLKRMLDKNLVVRLAKGYYALHENYNIYELANTIITPSYISLDSALFYHQIAFQVSSRVSSVALLNYQKEIQEKT</sequence>
<dbReference type="Proteomes" id="UP000229706">
    <property type="component" value="Unassembled WGS sequence"/>
</dbReference>
<evidence type="ECO:0000313" key="1">
    <source>
        <dbReference type="EMBL" id="PJB88259.1"/>
    </source>
</evidence>
<gene>
    <name evidence="1" type="ORF">CO083_02690</name>
</gene>
<comment type="caution">
    <text evidence="1">The sequence shown here is derived from an EMBL/GenBank/DDBJ whole genome shotgun (WGS) entry which is preliminary data.</text>
</comment>
<proteinExistence type="predicted"/>
<organism evidence="1 2">
    <name type="scientific">Candidatus Roizmanbacteria bacterium CG_4_9_14_0_8_um_filter_34_12</name>
    <dbReference type="NCBI Taxonomy" id="1974840"/>
    <lineage>
        <taxon>Bacteria</taxon>
        <taxon>Candidatus Roizmaniibacteriota</taxon>
    </lineage>
</organism>
<dbReference type="AlphaFoldDB" id="A0A2M8DD01"/>
<accession>A0A2M8DD01</accession>
<reference evidence="2" key="1">
    <citation type="submission" date="2017-09" db="EMBL/GenBank/DDBJ databases">
        <title>Depth-based differentiation of microbial function through sediment-hosted aquifers and enrichment of novel symbionts in the deep terrestrial subsurface.</title>
        <authorList>
            <person name="Probst A.J."/>
            <person name="Ladd B."/>
            <person name="Jarett J.K."/>
            <person name="Geller-Mcgrath D.E."/>
            <person name="Sieber C.M.K."/>
            <person name="Emerson J.B."/>
            <person name="Anantharaman K."/>
            <person name="Thomas B.C."/>
            <person name="Malmstrom R."/>
            <person name="Stieglmeier M."/>
            <person name="Klingl A."/>
            <person name="Woyke T."/>
            <person name="Ryan C.M."/>
            <person name="Banfield J.F."/>
        </authorList>
    </citation>
    <scope>NUCLEOTIDE SEQUENCE [LARGE SCALE GENOMIC DNA]</scope>
</reference>
<name>A0A2M8DD01_9BACT</name>
<evidence type="ECO:0000313" key="2">
    <source>
        <dbReference type="Proteomes" id="UP000229706"/>
    </source>
</evidence>
<evidence type="ECO:0008006" key="3">
    <source>
        <dbReference type="Google" id="ProtNLM"/>
    </source>
</evidence>